<evidence type="ECO:0000313" key="3">
    <source>
        <dbReference type="Proteomes" id="UP001353858"/>
    </source>
</evidence>
<evidence type="ECO:0000259" key="1">
    <source>
        <dbReference type="Pfam" id="PF26100"/>
    </source>
</evidence>
<organism evidence="2 3">
    <name type="scientific">Aquatica leii</name>
    <dbReference type="NCBI Taxonomy" id="1421715"/>
    <lineage>
        <taxon>Eukaryota</taxon>
        <taxon>Metazoa</taxon>
        <taxon>Ecdysozoa</taxon>
        <taxon>Arthropoda</taxon>
        <taxon>Hexapoda</taxon>
        <taxon>Insecta</taxon>
        <taxon>Pterygota</taxon>
        <taxon>Neoptera</taxon>
        <taxon>Endopterygota</taxon>
        <taxon>Coleoptera</taxon>
        <taxon>Polyphaga</taxon>
        <taxon>Elateriformia</taxon>
        <taxon>Elateroidea</taxon>
        <taxon>Lampyridae</taxon>
        <taxon>Luciolinae</taxon>
        <taxon>Aquatica</taxon>
    </lineage>
</organism>
<dbReference type="Pfam" id="PF26100">
    <property type="entry name" value="RAG1_RNase_H"/>
    <property type="match status" value="1"/>
</dbReference>
<gene>
    <name evidence="2" type="ORF">RN001_010646</name>
</gene>
<accession>A0AAN7P1A3</accession>
<evidence type="ECO:0000313" key="2">
    <source>
        <dbReference type="EMBL" id="KAK4878140.1"/>
    </source>
</evidence>
<dbReference type="AlphaFoldDB" id="A0AAN7P1A3"/>
<reference evidence="3" key="1">
    <citation type="submission" date="2023-01" db="EMBL/GenBank/DDBJ databases">
        <title>Key to firefly adult light organ development and bioluminescence: homeobox transcription factors regulate luciferase expression and transportation to peroxisome.</title>
        <authorList>
            <person name="Fu X."/>
        </authorList>
    </citation>
    <scope>NUCLEOTIDE SEQUENCE [LARGE SCALE GENOMIC DNA]</scope>
</reference>
<protein>
    <recommendedName>
        <fullName evidence="1">V(D)J recombination-activating protein 1 RNase H domain-containing protein</fullName>
    </recommendedName>
</protein>
<comment type="caution">
    <text evidence="2">The sequence shown here is derived from an EMBL/GenBank/DDBJ whole genome shotgun (WGS) entry which is preliminary data.</text>
</comment>
<name>A0AAN7P1A3_9COLE</name>
<dbReference type="InterPro" id="IPR058554">
    <property type="entry name" value="RAG1_RNase_H"/>
</dbReference>
<feature type="domain" description="V(D)J recombination-activating protein 1 RNase H" evidence="1">
    <location>
        <begin position="145"/>
        <end position="252"/>
    </location>
</feature>
<keyword evidence="3" id="KW-1185">Reference proteome</keyword>
<dbReference type="Proteomes" id="UP001353858">
    <property type="component" value="Unassembled WGS sequence"/>
</dbReference>
<proteinExistence type="predicted"/>
<sequence length="260" mass="29633">MFATSRSLHKSGKRDAAKILDELETTPKRAFKIKKAFHSPAKSIIPYTPEEALALYIDGHCTKNSYMLMQSGAKLRNANIYPSYDTLKIAKQSCYSNKDSITITDMSAEVRLQILVDHTVRRLIEAHKDVVNHIIATSQDFSIIYKWGCDGSANHSTYKQQLTSQYLFAVCIVPLQLKAGKAIIWQNPRPSSVRYCRPIKIVFNKETTEIFNKEINIIEKQIKEILPTKLKINNKDIHVNHMFKLTMIDGKTFSVISKPS</sequence>
<dbReference type="EMBL" id="JARPUR010000004">
    <property type="protein sequence ID" value="KAK4878140.1"/>
    <property type="molecule type" value="Genomic_DNA"/>
</dbReference>